<dbReference type="Proteomes" id="UP001595907">
    <property type="component" value="Unassembled WGS sequence"/>
</dbReference>
<keyword evidence="2" id="KW-1003">Cell membrane</keyword>
<dbReference type="PANTHER" id="PTHR33529">
    <property type="entry name" value="SLR0882 PROTEIN-RELATED"/>
    <property type="match status" value="1"/>
</dbReference>
<organism evidence="7 8">
    <name type="scientific">Ferruginibacter yonginensis</name>
    <dbReference type="NCBI Taxonomy" id="1310416"/>
    <lineage>
        <taxon>Bacteria</taxon>
        <taxon>Pseudomonadati</taxon>
        <taxon>Bacteroidota</taxon>
        <taxon>Chitinophagia</taxon>
        <taxon>Chitinophagales</taxon>
        <taxon>Chitinophagaceae</taxon>
        <taxon>Ferruginibacter</taxon>
    </lineage>
</organism>
<feature type="transmembrane region" description="Helical" evidence="6">
    <location>
        <begin position="312"/>
        <end position="332"/>
    </location>
</feature>
<evidence type="ECO:0000256" key="5">
    <source>
        <dbReference type="ARBA" id="ARBA00023136"/>
    </source>
</evidence>
<dbReference type="Pfam" id="PF03739">
    <property type="entry name" value="LptF_LptG"/>
    <property type="match status" value="1"/>
</dbReference>
<feature type="transmembrane region" description="Helical" evidence="6">
    <location>
        <begin position="53"/>
        <end position="79"/>
    </location>
</feature>
<evidence type="ECO:0000313" key="7">
    <source>
        <dbReference type="EMBL" id="MFC4263597.1"/>
    </source>
</evidence>
<feature type="transmembrane region" description="Helical" evidence="6">
    <location>
        <begin position="284"/>
        <end position="300"/>
    </location>
</feature>
<keyword evidence="4 6" id="KW-1133">Transmembrane helix</keyword>
<evidence type="ECO:0000256" key="4">
    <source>
        <dbReference type="ARBA" id="ARBA00022989"/>
    </source>
</evidence>
<evidence type="ECO:0000256" key="6">
    <source>
        <dbReference type="SAM" id="Phobius"/>
    </source>
</evidence>
<feature type="transmembrane region" description="Helical" evidence="6">
    <location>
        <begin position="12"/>
        <end position="33"/>
    </location>
</feature>
<sequence length="364" mass="41729">MKLLDKYILSKYLTTFFFCIILFTAIVVVVDISEKTDDFTKSQLSAYRIMVDYYFGFIPRIDALLFPLFVFISVIFFTSKMAGRSEVIAILSSGVTFRRFLMPFLAGGFILASLLWLGYQYVVPNANKKWGDFEKKYIDVNTAEGLKNTSYKQNLYFKIDKDSYVGIRGYDTISKTGNGFFYQKFKGNQLLFNLRAANFNWDTAKNKWRLVEVTERTIQPIDELVVNTPEKFANYNFKPIDLRRDNYLKDQMVTSDLNEFIKREKVRGSDMLSTLLVERYNRDAIPASVIILTIIGATLASRKVRGGSGAHIAIGVVLSMTYILFSRFSVVFATKGNFTPFLAAWLPNILFGILAFVLYRRAAK</sequence>
<keyword evidence="8" id="KW-1185">Reference proteome</keyword>
<evidence type="ECO:0000256" key="2">
    <source>
        <dbReference type="ARBA" id="ARBA00022475"/>
    </source>
</evidence>
<feature type="transmembrane region" description="Helical" evidence="6">
    <location>
        <begin position="338"/>
        <end position="359"/>
    </location>
</feature>
<evidence type="ECO:0000256" key="3">
    <source>
        <dbReference type="ARBA" id="ARBA00022692"/>
    </source>
</evidence>
<name>A0ABV8QV76_9BACT</name>
<dbReference type="RefSeq" id="WP_379710396.1">
    <property type="nucleotide sequence ID" value="NZ_JBHSCZ010000003.1"/>
</dbReference>
<dbReference type="InterPro" id="IPR005495">
    <property type="entry name" value="LptG/LptF_permease"/>
</dbReference>
<gene>
    <name evidence="7" type="ORF">ACFOWM_11945</name>
</gene>
<keyword evidence="3 6" id="KW-0812">Transmembrane</keyword>
<dbReference type="EMBL" id="JBHSCZ010000003">
    <property type="protein sequence ID" value="MFC4263597.1"/>
    <property type="molecule type" value="Genomic_DNA"/>
</dbReference>
<evidence type="ECO:0000256" key="1">
    <source>
        <dbReference type="ARBA" id="ARBA00004651"/>
    </source>
</evidence>
<dbReference type="PANTHER" id="PTHR33529:SF8">
    <property type="entry name" value="PERMEASE, YJGP_YJGQ FAMILY"/>
    <property type="match status" value="1"/>
</dbReference>
<comment type="caution">
    <text evidence="7">The sequence shown here is derived from an EMBL/GenBank/DDBJ whole genome shotgun (WGS) entry which is preliminary data.</text>
</comment>
<comment type="subcellular location">
    <subcellularLocation>
        <location evidence="1">Cell membrane</location>
        <topology evidence="1">Multi-pass membrane protein</topology>
    </subcellularLocation>
</comment>
<feature type="transmembrane region" description="Helical" evidence="6">
    <location>
        <begin position="100"/>
        <end position="119"/>
    </location>
</feature>
<accession>A0ABV8QV76</accession>
<reference evidence="8" key="1">
    <citation type="journal article" date="2019" name="Int. J. Syst. Evol. Microbiol.">
        <title>The Global Catalogue of Microorganisms (GCM) 10K type strain sequencing project: providing services to taxonomists for standard genome sequencing and annotation.</title>
        <authorList>
            <consortium name="The Broad Institute Genomics Platform"/>
            <consortium name="The Broad Institute Genome Sequencing Center for Infectious Disease"/>
            <person name="Wu L."/>
            <person name="Ma J."/>
        </authorList>
    </citation>
    <scope>NUCLEOTIDE SEQUENCE [LARGE SCALE GENOMIC DNA]</scope>
    <source>
        <strain evidence="8">CECT 8289</strain>
    </source>
</reference>
<evidence type="ECO:0000313" key="8">
    <source>
        <dbReference type="Proteomes" id="UP001595907"/>
    </source>
</evidence>
<protein>
    <submittedName>
        <fullName evidence="7">LptF/LptG family permease</fullName>
    </submittedName>
</protein>
<keyword evidence="5 6" id="KW-0472">Membrane</keyword>
<proteinExistence type="predicted"/>